<dbReference type="Proteomes" id="UP000236311">
    <property type="component" value="Unassembled WGS sequence"/>
</dbReference>
<dbReference type="Pfam" id="PF14897">
    <property type="entry name" value="EpsG"/>
    <property type="match status" value="1"/>
</dbReference>
<sequence>MERSALVYVGLTIVTAALGLCVDNVEYVPARVGKETYWEKGSILCERRLARNRIAIFAVYCLLTGVSACRIAVGNDYWVYRFNFNLIAQSRHVSSEFGFNYIVKWIQLLFGYDEYLPVFAFFSLITVFFFVKALSDQGSRFAFSLYLLMTGGYYFNSLNSVRYYLALAIALYAMKYVLRGEYGKFVFWILLGVLFHKSILLVIPVYLAARYLAAAPLKKWHYTVGGIFLCTLIFGQNLYRAVIFWFYPYYRDSAFDNGQLSYANILKCICVLGLCVICYRRSLREDVQNRFYFFLNLFGLVVYCCGSFIPEVSRIGYYLIISQIFLLPGILAQMKAGWLRRICHVGVIGAFGVYFVFLLREMYAVDVRLLPYLNWIFD</sequence>
<accession>A0A2K4ZIA1</accession>
<keyword evidence="3" id="KW-1185">Reference proteome</keyword>
<feature type="transmembrane region" description="Helical" evidence="1">
    <location>
        <begin position="259"/>
        <end position="279"/>
    </location>
</feature>
<dbReference type="RefSeq" id="WP_103240243.1">
    <property type="nucleotide sequence ID" value="NZ_JANJZD010000013.1"/>
</dbReference>
<evidence type="ECO:0000313" key="3">
    <source>
        <dbReference type="Proteomes" id="UP000236311"/>
    </source>
</evidence>
<evidence type="ECO:0000313" key="2">
    <source>
        <dbReference type="EMBL" id="SOY30181.1"/>
    </source>
</evidence>
<reference evidence="2 3" key="1">
    <citation type="submission" date="2018-01" db="EMBL/GenBank/DDBJ databases">
        <authorList>
            <person name="Gaut B.S."/>
            <person name="Morton B.R."/>
            <person name="Clegg M.T."/>
            <person name="Duvall M.R."/>
        </authorList>
    </citation>
    <scope>NUCLEOTIDE SEQUENCE [LARGE SCALE GENOMIC DNA]</scope>
    <source>
        <strain evidence="2">GP69</strain>
    </source>
</reference>
<feature type="transmembrane region" description="Helical" evidence="1">
    <location>
        <begin position="6"/>
        <end position="25"/>
    </location>
</feature>
<feature type="transmembrane region" description="Helical" evidence="1">
    <location>
        <begin position="115"/>
        <end position="134"/>
    </location>
</feature>
<feature type="transmembrane region" description="Helical" evidence="1">
    <location>
        <begin position="291"/>
        <end position="309"/>
    </location>
</feature>
<protein>
    <submittedName>
        <fullName evidence="2">Transmembrane protein EpsG</fullName>
    </submittedName>
</protein>
<feature type="transmembrane region" description="Helical" evidence="1">
    <location>
        <begin position="220"/>
        <end position="239"/>
    </location>
</feature>
<feature type="transmembrane region" description="Helical" evidence="1">
    <location>
        <begin position="185"/>
        <end position="208"/>
    </location>
</feature>
<keyword evidence="1" id="KW-0472">Membrane</keyword>
<dbReference type="InterPro" id="IPR049458">
    <property type="entry name" value="EpsG-like"/>
</dbReference>
<dbReference type="EMBL" id="OFSM01000014">
    <property type="protein sequence ID" value="SOY30181.1"/>
    <property type="molecule type" value="Genomic_DNA"/>
</dbReference>
<feature type="transmembrane region" description="Helical" evidence="1">
    <location>
        <begin position="54"/>
        <end position="73"/>
    </location>
</feature>
<dbReference type="OrthoDB" id="1861572at2"/>
<evidence type="ECO:0000256" key="1">
    <source>
        <dbReference type="SAM" id="Phobius"/>
    </source>
</evidence>
<dbReference type="AlphaFoldDB" id="A0A2K4ZIA1"/>
<feature type="transmembrane region" description="Helical" evidence="1">
    <location>
        <begin position="146"/>
        <end position="173"/>
    </location>
</feature>
<organism evidence="2 3">
    <name type="scientific">Acetatifactor muris</name>
    <dbReference type="NCBI Taxonomy" id="879566"/>
    <lineage>
        <taxon>Bacteria</taxon>
        <taxon>Bacillati</taxon>
        <taxon>Bacillota</taxon>
        <taxon>Clostridia</taxon>
        <taxon>Lachnospirales</taxon>
        <taxon>Lachnospiraceae</taxon>
        <taxon>Acetatifactor</taxon>
    </lineage>
</organism>
<name>A0A2K4ZIA1_9FIRM</name>
<feature type="transmembrane region" description="Helical" evidence="1">
    <location>
        <begin position="344"/>
        <end position="363"/>
    </location>
</feature>
<proteinExistence type="predicted"/>
<gene>
    <name evidence="2" type="primary">epsG</name>
    <name evidence="2" type="ORF">AMURIS_02904</name>
</gene>
<feature type="transmembrane region" description="Helical" evidence="1">
    <location>
        <begin position="315"/>
        <end position="332"/>
    </location>
</feature>
<keyword evidence="1 2" id="KW-0812">Transmembrane</keyword>
<keyword evidence="1" id="KW-1133">Transmembrane helix</keyword>